<dbReference type="AlphaFoldDB" id="A0A928BVS2"/>
<proteinExistence type="predicted"/>
<evidence type="ECO:0000313" key="4">
    <source>
        <dbReference type="Proteomes" id="UP000763088"/>
    </source>
</evidence>
<gene>
    <name evidence="3" type="ORF">E7102_11120</name>
</gene>
<evidence type="ECO:0000313" key="3">
    <source>
        <dbReference type="EMBL" id="MBE6266992.1"/>
    </source>
</evidence>
<name>A0A928BVS2_XYLRU</name>
<dbReference type="EMBL" id="SUYD01000014">
    <property type="protein sequence ID" value="MBE6266992.1"/>
    <property type="molecule type" value="Genomic_DNA"/>
</dbReference>
<feature type="region of interest" description="Disordered" evidence="1">
    <location>
        <begin position="445"/>
        <end position="481"/>
    </location>
</feature>
<sequence>MKRTIFAACMAIAFLTASAQSNSYIVKTKGVKKSAQTHMQDELAEAQQDEEEASQDFISQNFKFHSLCDWEKGMKFMVMPEKYDLVVKTFTDASTEKEVSSMTLKYKIMVYQGHDESKDGHARINFICQDNGKPYYYEIGYGTFDDYCFQKMGVPTLAYLGDVDIAKEKLMGKTLFTKTKYYRIDTEYDGEGYQDVEVDPDMEVKVVAVGVGSRKYPVKIVVEDKNGNQFYQNVTMSKTNCGMRDDEFVADEARYLFNNSFELMDDIMSISSRNYKQFIGKIVHTKIPIRMLNEVSSKQQAIPRLAEYRIESITPHKGDDYATVKLKSTITGNFFYTDAILDLYKAEGNENKFIGAIFAPGPGKKVVTSEATRAMIRMGHVGIGMTEDEVELATGEPDHVENGVGGQYFWVFQRSNNKLLYVEFDGSGVVKKTAVADGPYGPSVNPTLNKAKKGGKGAKGKRSIPKADNGWMGGTGTPIMN</sequence>
<feature type="compositionally biased region" description="Basic residues" evidence="1">
    <location>
        <begin position="450"/>
        <end position="464"/>
    </location>
</feature>
<accession>A0A928BVS2</accession>
<comment type="caution">
    <text evidence="3">The sequence shown here is derived from an EMBL/GenBank/DDBJ whole genome shotgun (WGS) entry which is preliminary data.</text>
</comment>
<reference evidence="3" key="1">
    <citation type="submission" date="2019-04" db="EMBL/GenBank/DDBJ databases">
        <title>Evolution of Biomass-Degrading Anaerobic Consortia Revealed by Metagenomics.</title>
        <authorList>
            <person name="Peng X."/>
        </authorList>
    </citation>
    <scope>NUCLEOTIDE SEQUENCE</scope>
    <source>
        <strain evidence="3">SIG141</strain>
    </source>
</reference>
<feature type="compositionally biased region" description="Gly residues" evidence="1">
    <location>
        <begin position="471"/>
        <end position="481"/>
    </location>
</feature>
<protein>
    <submittedName>
        <fullName evidence="3">Uncharacterized protein</fullName>
    </submittedName>
</protein>
<keyword evidence="2" id="KW-0732">Signal</keyword>
<evidence type="ECO:0000256" key="1">
    <source>
        <dbReference type="SAM" id="MobiDB-lite"/>
    </source>
</evidence>
<feature type="chain" id="PRO_5037945636" evidence="2">
    <location>
        <begin position="20"/>
        <end position="481"/>
    </location>
</feature>
<feature type="signal peptide" evidence="2">
    <location>
        <begin position="1"/>
        <end position="19"/>
    </location>
</feature>
<organism evidence="3 4">
    <name type="scientific">Xylanibacter ruminicola</name>
    <name type="common">Prevotella ruminicola</name>
    <dbReference type="NCBI Taxonomy" id="839"/>
    <lineage>
        <taxon>Bacteria</taxon>
        <taxon>Pseudomonadati</taxon>
        <taxon>Bacteroidota</taxon>
        <taxon>Bacteroidia</taxon>
        <taxon>Bacteroidales</taxon>
        <taxon>Prevotellaceae</taxon>
        <taxon>Xylanibacter</taxon>
    </lineage>
</organism>
<evidence type="ECO:0000256" key="2">
    <source>
        <dbReference type="SAM" id="SignalP"/>
    </source>
</evidence>
<dbReference type="Proteomes" id="UP000763088">
    <property type="component" value="Unassembled WGS sequence"/>
</dbReference>